<dbReference type="InterPro" id="IPR044033">
    <property type="entry name" value="GpV-like_apex"/>
</dbReference>
<dbReference type="EMBL" id="CP011120">
    <property type="protein sequence ID" value="ANA12934.1"/>
    <property type="molecule type" value="Genomic_DNA"/>
</dbReference>
<dbReference type="Pfam" id="PF18946">
    <property type="entry name" value="Apex"/>
    <property type="match status" value="1"/>
</dbReference>
<organism evidence="2 3">
    <name type="scientific">Acetobacter oryzifermentans</name>
    <dbReference type="NCBI Taxonomy" id="1633874"/>
    <lineage>
        <taxon>Bacteria</taxon>
        <taxon>Pseudomonadati</taxon>
        <taxon>Pseudomonadota</taxon>
        <taxon>Alphaproteobacteria</taxon>
        <taxon>Acetobacterales</taxon>
        <taxon>Acetobacteraceae</taxon>
        <taxon>Acetobacter</taxon>
    </lineage>
</organism>
<dbReference type="InterPro" id="IPR037026">
    <property type="entry name" value="Vgr_OB-fold_dom_sf"/>
</dbReference>
<evidence type="ECO:0000313" key="2">
    <source>
        <dbReference type="EMBL" id="ANA12934.1"/>
    </source>
</evidence>
<feature type="compositionally biased region" description="Gly residues" evidence="1">
    <location>
        <begin position="199"/>
        <end position="210"/>
    </location>
</feature>
<dbReference type="RefSeq" id="WP_408736578.1">
    <property type="nucleotide sequence ID" value="NZ_CP011120.1"/>
</dbReference>
<feature type="region of interest" description="Disordered" evidence="1">
    <location>
        <begin position="191"/>
        <end position="210"/>
    </location>
</feature>
<keyword evidence="3" id="KW-1185">Reference proteome</keyword>
<sequence>MALQDKPTVGSMQPSDIASDFNVTNAVIRRALSMMGADTLVQVKAVRSTGLNPVGYVDIWPIVHQQDGQGNVVPHEIIYNVPYLRIQGGKRAFICDPQEGDIGAAIICGRDISSAKVNRTASAPGSYRQHDMADALYVGGYLNDAPEEYIGWVGGDVHVKTAGKFIVDAADCEINCNVKVSGDVTAGGISLQSHTHGGVQTGSGATGKPE</sequence>
<evidence type="ECO:0000313" key="3">
    <source>
        <dbReference type="Proteomes" id="UP000076595"/>
    </source>
</evidence>
<dbReference type="Proteomes" id="UP000076595">
    <property type="component" value="Chromosome"/>
</dbReference>
<proteinExistence type="predicted"/>
<reference evidence="2 3" key="1">
    <citation type="submission" date="2015-03" db="EMBL/GenBank/DDBJ databases">
        <title>Genome study of Acetobacter sp. SLV-7.</title>
        <authorList>
            <person name="Cho G.Y."/>
            <person name="Jeon C.O."/>
        </authorList>
    </citation>
    <scope>NUCLEOTIDE SEQUENCE [LARGE SCALE GENOMIC DNA]</scope>
    <source>
        <strain evidence="2 3">SLV-7</strain>
    </source>
</reference>
<name>A0ABN4NM71_9PROT</name>
<evidence type="ECO:0000256" key="1">
    <source>
        <dbReference type="SAM" id="MobiDB-lite"/>
    </source>
</evidence>
<protein>
    <submittedName>
        <fullName evidence="2">Baseplate assembly protein</fullName>
    </submittedName>
</protein>
<dbReference type="Gene3D" id="2.40.50.230">
    <property type="entry name" value="Gp5 N-terminal domain"/>
    <property type="match status" value="1"/>
</dbReference>
<gene>
    <name evidence="2" type="ORF">WG31_01995</name>
</gene>
<accession>A0ABN4NM71</accession>